<dbReference type="SUPFAM" id="SSF54695">
    <property type="entry name" value="POZ domain"/>
    <property type="match status" value="1"/>
</dbReference>
<dbReference type="InterPro" id="IPR002110">
    <property type="entry name" value="Ankyrin_rpt"/>
</dbReference>
<feature type="compositionally biased region" description="Low complexity" evidence="3">
    <location>
        <begin position="1083"/>
        <end position="1095"/>
    </location>
</feature>
<dbReference type="SUPFAM" id="SSF50985">
    <property type="entry name" value="RCC1/BLIP-II"/>
    <property type="match status" value="1"/>
</dbReference>
<dbReference type="PANTHER" id="PTHR22872">
    <property type="entry name" value="BTK-BINDING PROTEIN-RELATED"/>
    <property type="match status" value="1"/>
</dbReference>
<feature type="compositionally biased region" description="Low complexity" evidence="3">
    <location>
        <begin position="1339"/>
        <end position="1378"/>
    </location>
</feature>
<feature type="compositionally biased region" description="Pro residues" evidence="3">
    <location>
        <begin position="1320"/>
        <end position="1330"/>
    </location>
</feature>
<feature type="non-terminal residue" evidence="5">
    <location>
        <position position="1455"/>
    </location>
</feature>
<organism evidence="5 6">
    <name type="scientific">Ascodesmis nigricans</name>
    <dbReference type="NCBI Taxonomy" id="341454"/>
    <lineage>
        <taxon>Eukaryota</taxon>
        <taxon>Fungi</taxon>
        <taxon>Dikarya</taxon>
        <taxon>Ascomycota</taxon>
        <taxon>Pezizomycotina</taxon>
        <taxon>Pezizomycetes</taxon>
        <taxon>Pezizales</taxon>
        <taxon>Ascodesmidaceae</taxon>
        <taxon>Ascodesmis</taxon>
    </lineage>
</organism>
<dbReference type="InterPro" id="IPR009091">
    <property type="entry name" value="RCC1/BLIP-II"/>
</dbReference>
<feature type="compositionally biased region" description="Basic residues" evidence="3">
    <location>
        <begin position="1379"/>
        <end position="1388"/>
    </location>
</feature>
<dbReference type="OrthoDB" id="1893551at2759"/>
<evidence type="ECO:0000256" key="1">
    <source>
        <dbReference type="ARBA" id="ARBA00022737"/>
    </source>
</evidence>
<dbReference type="InterPro" id="IPR011333">
    <property type="entry name" value="SKP1/BTB/POZ_sf"/>
</dbReference>
<feature type="domain" description="BTB" evidence="4">
    <location>
        <begin position="844"/>
        <end position="916"/>
    </location>
</feature>
<dbReference type="PANTHER" id="PTHR22872:SF2">
    <property type="entry name" value="INHIBITOR OF BRUTON TYROSINE KINASE"/>
    <property type="match status" value="1"/>
</dbReference>
<feature type="region of interest" description="Disordered" evidence="3">
    <location>
        <begin position="1082"/>
        <end position="1388"/>
    </location>
</feature>
<dbReference type="Gene3D" id="2.130.10.30">
    <property type="entry name" value="Regulator of chromosome condensation 1/beta-lactamase-inhibitor protein II"/>
    <property type="match status" value="1"/>
</dbReference>
<feature type="compositionally biased region" description="Pro residues" evidence="3">
    <location>
        <begin position="1145"/>
        <end position="1160"/>
    </location>
</feature>
<keyword evidence="1" id="KW-0677">Repeat</keyword>
<feature type="compositionally biased region" description="Low complexity" evidence="3">
    <location>
        <begin position="1212"/>
        <end position="1232"/>
    </location>
</feature>
<gene>
    <name evidence="5" type="ORF">EX30DRAFT_313029</name>
</gene>
<dbReference type="Gene3D" id="1.25.40.20">
    <property type="entry name" value="Ankyrin repeat-containing domain"/>
    <property type="match status" value="1"/>
</dbReference>
<dbReference type="CDD" id="cd18186">
    <property type="entry name" value="BTB_POZ_ZBTB_KLHL-like"/>
    <property type="match status" value="1"/>
</dbReference>
<feature type="compositionally biased region" description="Low complexity" evidence="3">
    <location>
        <begin position="1287"/>
        <end position="1303"/>
    </location>
</feature>
<feature type="compositionally biased region" description="Low complexity" evidence="3">
    <location>
        <begin position="1240"/>
        <end position="1252"/>
    </location>
</feature>
<proteinExistence type="predicted"/>
<dbReference type="InterPro" id="IPR051625">
    <property type="entry name" value="Signaling_Regulatory_Domain"/>
</dbReference>
<dbReference type="PROSITE" id="PS50012">
    <property type="entry name" value="RCC1_3"/>
    <property type="match status" value="2"/>
</dbReference>
<dbReference type="SMART" id="SM00225">
    <property type="entry name" value="BTB"/>
    <property type="match status" value="1"/>
</dbReference>
<evidence type="ECO:0000259" key="4">
    <source>
        <dbReference type="PROSITE" id="PS50097"/>
    </source>
</evidence>
<feature type="repeat" description="RCC1" evidence="2">
    <location>
        <begin position="290"/>
        <end position="344"/>
    </location>
</feature>
<dbReference type="InterPro" id="IPR000210">
    <property type="entry name" value="BTB/POZ_dom"/>
</dbReference>
<feature type="compositionally biased region" description="Low complexity" evidence="3">
    <location>
        <begin position="1103"/>
        <end position="1118"/>
    </location>
</feature>
<sequence>MSSYLWRYYLENDAERFQRLLQGSRSGGHTSGLRASQKGPTSYGTSPGSTVKVRPGSPPGGLQLSKQQLRQLDSMGRSILHMACTEPKKLEFVRALLAHPFVDTAQADLESGWTSLHRALYNGNISVAREIFATNPSSWNLVKVKDAAGDTPFDVYGAIIQDLESIMIADALEEEAKIRDDDSDMEDEEQDHVTVDASKGDEIFSWGSNKNLTLGFSDGDDRSYPERVQLKRPRELVLEQAKQKYGELPESKGKSADDLLDASVLFRPLKISDVQLSKFHSAILTEDEYANLHVCGFGNGGRLGFGGDQNTVFKYRPLTPPLLPKKRVLKVALGMDHTVAVLEDGEVWTWGSNRWGQLGYGVPQRTPQEEPIQMTPKQVQGLLKREVVIGCAASRTHTAVFTKDSLFTFGKNDGQLGILDSQEARNLASQSSPRKVSANFLTGVVIKNIVAIDTATCVLLEGGEVWIFAGHAYSRLLFPVKSFVGLPDGAKNITRYDHGSNVIHHITGGGDTICALSTSGDVFAVDVPSTLKERAEKGGSGRVSWICQHAWSMRKRHMAVRDVDVSVEGNIIIATRSGSVWTRTRRVRPKEGSSEGGRFKFNRVPGLTRITTVRSNATGGFAAIRQDTDVMEKALVVQPQGLWTEFMPLYWGKLIPQVLEREFYSPWWNIDFYESAIKDLSERAIRNLLDEFDFGDRAKDFGLLIGTTKVPELLIPTHIVPFARSPVLRKLLAQGNGTINDIGKLSRRPDGKLELVFQGIGLFTLLNLSLYLHTDKLIDPWCNASVNQSQRKRYDALRTGLLKLSEALKMDALSNSLRRWVRVRRSLDADMKMAYKDPDFFKNSDMILDLADGGSMRVHSSVMRARCQFFKALYADGGIGGGSRWLSNRIHAGESIHVDLTHIPKHIMEVVVSWMYYDWDTDGFNGTKEGVKEDDVDVFLDYILEVLSVANELMLDRLNQICQKIIGRYVNTRNAAGLLNVVAECSQKGFKEAALRYVCLNMETMLENHLLDELDEDLMFDIDAVIHRHNARSTQAAIDNQYARLLLQEPSLPEMQASEKEETIVRYTAEAEEYSLLLAFKPQSSTASPSTQSPSAKRKGKQPAAPTPSSLKTPSKTSGNDDIFSMDAVDDGCDGDQISISAPSMTPPVWKPIPPPPAPPAFETSPSPAGTPQSFFPGLGTSTPYTPPRKQGGVPWTTTTPTKKLDMREIMAQASSAASGRSGITAALTNPPTSTPAPPTISTSSSSSSAQPAAPPTVPNSTAPTFKKHQSQKERKRQQQLQHHQHPPSNTTSSTSQTPTKKSWNISTPAPAISLKDVLHPPPTSPPKPSKSPILVVGPSNPSPSSSSSITTPRRTITTPLPATTTTAVSQASASPHQSHQHKNKHHHTIKLTLQDIITQEEAQKELVKEYAAKRSLQEIQEEQEFMRWWERESKRVQGIHDEEEGESEKVEEAG</sequence>
<feature type="region of interest" description="Disordered" evidence="3">
    <location>
        <begin position="23"/>
        <end position="62"/>
    </location>
</feature>
<dbReference type="STRING" id="341454.A0A4S2N5T5"/>
<feature type="repeat" description="RCC1" evidence="2">
    <location>
        <begin position="345"/>
        <end position="404"/>
    </location>
</feature>
<dbReference type="EMBL" id="ML220112">
    <property type="protein sequence ID" value="TGZ84444.1"/>
    <property type="molecule type" value="Genomic_DNA"/>
</dbReference>
<dbReference type="SMART" id="SM00248">
    <property type="entry name" value="ANK"/>
    <property type="match status" value="2"/>
</dbReference>
<evidence type="ECO:0000313" key="6">
    <source>
        <dbReference type="Proteomes" id="UP000298138"/>
    </source>
</evidence>
<feature type="compositionally biased region" description="Polar residues" evidence="3">
    <location>
        <begin position="1170"/>
        <end position="1184"/>
    </location>
</feature>
<feature type="compositionally biased region" description="Basic residues" evidence="3">
    <location>
        <begin position="1266"/>
        <end position="1286"/>
    </location>
</feature>
<keyword evidence="6" id="KW-1185">Reference proteome</keyword>
<dbReference type="CDD" id="cd18500">
    <property type="entry name" value="BACK_IBtk"/>
    <property type="match status" value="1"/>
</dbReference>
<name>A0A4S2N5T5_9PEZI</name>
<dbReference type="Pfam" id="PF00415">
    <property type="entry name" value="RCC1"/>
    <property type="match status" value="2"/>
</dbReference>
<reference evidence="5 6" key="1">
    <citation type="submission" date="2019-04" db="EMBL/GenBank/DDBJ databases">
        <title>Comparative genomics and transcriptomics to analyze fruiting body development in filamentous ascomycetes.</title>
        <authorList>
            <consortium name="DOE Joint Genome Institute"/>
            <person name="Lutkenhaus R."/>
            <person name="Traeger S."/>
            <person name="Breuer J."/>
            <person name="Kuo A."/>
            <person name="Lipzen A."/>
            <person name="Pangilinan J."/>
            <person name="Dilworth D."/>
            <person name="Sandor L."/>
            <person name="Poggeler S."/>
            <person name="Barry K."/>
            <person name="Grigoriev I.V."/>
            <person name="Nowrousian M."/>
        </authorList>
    </citation>
    <scope>NUCLEOTIDE SEQUENCE [LARGE SCALE GENOMIC DNA]</scope>
    <source>
        <strain evidence="5 6">CBS 389.68</strain>
    </source>
</reference>
<protein>
    <recommendedName>
        <fullName evidence="4">BTB domain-containing protein</fullName>
    </recommendedName>
</protein>
<dbReference type="InParanoid" id="A0A4S2N5T5"/>
<evidence type="ECO:0000256" key="2">
    <source>
        <dbReference type="PROSITE-ProRule" id="PRU00235"/>
    </source>
</evidence>
<dbReference type="PROSITE" id="PS50097">
    <property type="entry name" value="BTB"/>
    <property type="match status" value="1"/>
</dbReference>
<dbReference type="SUPFAM" id="SSF48403">
    <property type="entry name" value="Ankyrin repeat"/>
    <property type="match status" value="1"/>
</dbReference>
<dbReference type="Gene3D" id="3.30.710.10">
    <property type="entry name" value="Potassium Channel Kv1.1, Chain A"/>
    <property type="match status" value="1"/>
</dbReference>
<feature type="compositionally biased region" description="Polar residues" evidence="3">
    <location>
        <begin position="38"/>
        <end position="49"/>
    </location>
</feature>
<dbReference type="Proteomes" id="UP000298138">
    <property type="component" value="Unassembled WGS sequence"/>
</dbReference>
<dbReference type="InterPro" id="IPR000408">
    <property type="entry name" value="Reg_chr_condens"/>
</dbReference>
<evidence type="ECO:0000256" key="3">
    <source>
        <dbReference type="SAM" id="MobiDB-lite"/>
    </source>
</evidence>
<accession>A0A4S2N5T5</accession>
<evidence type="ECO:0000313" key="5">
    <source>
        <dbReference type="EMBL" id="TGZ84444.1"/>
    </source>
</evidence>
<dbReference type="InterPro" id="IPR036770">
    <property type="entry name" value="Ankyrin_rpt-contain_sf"/>
</dbReference>